<proteinExistence type="predicted"/>
<dbReference type="AlphaFoldDB" id="A0A1Y2IQL3"/>
<sequence>MQVRDYGFFSADMMGHTCPRYILLRSCCLLEPPRPRARCQAFEKQWAPYGKVIPLSLFLCLKPRRRITRCVRSPDPHGLHCTRGVDSSYYDGSPEYDRATAAGVCKEISPRRPARYTRRQRSRLVSEREQLAAPPRRVAVIRSCQDLQTATTRVGCEPSPDRTRCVHPRSHYPWPRTFVWTAWIASAHRLRIAQRPAASSDV</sequence>
<dbReference type="Proteomes" id="UP000193067">
    <property type="component" value="Unassembled WGS sequence"/>
</dbReference>
<dbReference type="EMBL" id="KZ084100">
    <property type="protein sequence ID" value="OSD03396.1"/>
    <property type="molecule type" value="Genomic_DNA"/>
</dbReference>
<reference evidence="1 2" key="1">
    <citation type="journal article" date="2015" name="Biotechnol. Biofuels">
        <title>Enhanced degradation of softwood versus hardwood by the white-rot fungus Pycnoporus coccineus.</title>
        <authorList>
            <person name="Couturier M."/>
            <person name="Navarro D."/>
            <person name="Chevret D."/>
            <person name="Henrissat B."/>
            <person name="Piumi F."/>
            <person name="Ruiz-Duenas F.J."/>
            <person name="Martinez A.T."/>
            <person name="Grigoriev I.V."/>
            <person name="Riley R."/>
            <person name="Lipzen A."/>
            <person name="Berrin J.G."/>
            <person name="Master E.R."/>
            <person name="Rosso M.N."/>
        </authorList>
    </citation>
    <scope>NUCLEOTIDE SEQUENCE [LARGE SCALE GENOMIC DNA]</scope>
    <source>
        <strain evidence="1 2">BRFM310</strain>
    </source>
</reference>
<accession>A0A1Y2IQL3</accession>
<organism evidence="1 2">
    <name type="scientific">Trametes coccinea (strain BRFM310)</name>
    <name type="common">Pycnoporus coccineus</name>
    <dbReference type="NCBI Taxonomy" id="1353009"/>
    <lineage>
        <taxon>Eukaryota</taxon>
        <taxon>Fungi</taxon>
        <taxon>Dikarya</taxon>
        <taxon>Basidiomycota</taxon>
        <taxon>Agaricomycotina</taxon>
        <taxon>Agaricomycetes</taxon>
        <taxon>Polyporales</taxon>
        <taxon>Polyporaceae</taxon>
        <taxon>Trametes</taxon>
    </lineage>
</organism>
<gene>
    <name evidence="1" type="ORF">PYCCODRAFT_212061</name>
</gene>
<keyword evidence="2" id="KW-1185">Reference proteome</keyword>
<evidence type="ECO:0000313" key="1">
    <source>
        <dbReference type="EMBL" id="OSD03396.1"/>
    </source>
</evidence>
<evidence type="ECO:0000313" key="2">
    <source>
        <dbReference type="Proteomes" id="UP000193067"/>
    </source>
</evidence>
<name>A0A1Y2IQL3_TRAC3</name>
<protein>
    <submittedName>
        <fullName evidence="1">Uncharacterized protein</fullName>
    </submittedName>
</protein>